<reference evidence="1" key="2">
    <citation type="journal article" date="2015" name="Data Brief">
        <title>Shoot transcriptome of the giant reed, Arundo donax.</title>
        <authorList>
            <person name="Barrero R.A."/>
            <person name="Guerrero F.D."/>
            <person name="Moolhuijzen P."/>
            <person name="Goolsby J.A."/>
            <person name="Tidwell J."/>
            <person name="Bellgard S.E."/>
            <person name="Bellgard M.I."/>
        </authorList>
    </citation>
    <scope>NUCLEOTIDE SEQUENCE</scope>
    <source>
        <tissue evidence="1">Shoot tissue taken approximately 20 cm above the soil surface</tissue>
    </source>
</reference>
<dbReference type="AlphaFoldDB" id="A0A0A9HQ18"/>
<proteinExistence type="predicted"/>
<sequence>MYMYVAIHIYYSVSCAVY</sequence>
<accession>A0A0A9HQ18</accession>
<protein>
    <submittedName>
        <fullName evidence="1">Uncharacterized protein</fullName>
    </submittedName>
</protein>
<reference evidence="1" key="1">
    <citation type="submission" date="2014-09" db="EMBL/GenBank/DDBJ databases">
        <authorList>
            <person name="Magalhaes I.L.F."/>
            <person name="Oliveira U."/>
            <person name="Santos F.R."/>
            <person name="Vidigal T.H.D.A."/>
            <person name="Brescovit A.D."/>
            <person name="Santos A.J."/>
        </authorList>
    </citation>
    <scope>NUCLEOTIDE SEQUENCE</scope>
    <source>
        <tissue evidence="1">Shoot tissue taken approximately 20 cm above the soil surface</tissue>
    </source>
</reference>
<dbReference type="EMBL" id="GBRH01162898">
    <property type="protein sequence ID" value="JAE34998.1"/>
    <property type="molecule type" value="Transcribed_RNA"/>
</dbReference>
<evidence type="ECO:0000313" key="1">
    <source>
        <dbReference type="EMBL" id="JAE34998.1"/>
    </source>
</evidence>
<name>A0A0A9HQ18_ARUDO</name>
<organism evidence="1">
    <name type="scientific">Arundo donax</name>
    <name type="common">Giant reed</name>
    <name type="synonym">Donax arundinaceus</name>
    <dbReference type="NCBI Taxonomy" id="35708"/>
    <lineage>
        <taxon>Eukaryota</taxon>
        <taxon>Viridiplantae</taxon>
        <taxon>Streptophyta</taxon>
        <taxon>Embryophyta</taxon>
        <taxon>Tracheophyta</taxon>
        <taxon>Spermatophyta</taxon>
        <taxon>Magnoliopsida</taxon>
        <taxon>Liliopsida</taxon>
        <taxon>Poales</taxon>
        <taxon>Poaceae</taxon>
        <taxon>PACMAD clade</taxon>
        <taxon>Arundinoideae</taxon>
        <taxon>Arundineae</taxon>
        <taxon>Arundo</taxon>
    </lineage>
</organism>